<feature type="transmembrane region" description="Helical" evidence="16">
    <location>
        <begin position="2085"/>
        <end position="2101"/>
    </location>
</feature>
<feature type="domain" description="Glycosyl hydrolase family 81 C-terminal" evidence="19">
    <location>
        <begin position="1582"/>
        <end position="1738"/>
    </location>
</feature>
<dbReference type="GO" id="GO:0071555">
    <property type="term" value="P:cell wall organization"/>
    <property type="evidence" value="ECO:0007669"/>
    <property type="project" value="UniProtKB-KW"/>
</dbReference>
<evidence type="ECO:0000256" key="4">
    <source>
        <dbReference type="ARBA" id="ARBA00010730"/>
    </source>
</evidence>
<evidence type="ECO:0000313" key="20">
    <source>
        <dbReference type="EMBL" id="OLP98249.1"/>
    </source>
</evidence>
<dbReference type="InterPro" id="IPR040720">
    <property type="entry name" value="GH81_C"/>
</dbReference>
<comment type="catalytic activity">
    <reaction evidence="1">
        <text>Hydrolysis of (1-&gt;3)-beta-D-glucosidic linkages in (1-&gt;3)-beta-D-glucans.</text>
        <dbReference type="EC" id="3.2.1.39"/>
    </reaction>
</comment>
<name>A0A1Q9DSV0_SYMMI</name>
<dbReference type="GO" id="GO:0042973">
    <property type="term" value="F:glucan endo-1,3-beta-D-glucosidase activity"/>
    <property type="evidence" value="ECO:0007669"/>
    <property type="project" value="UniProtKB-EC"/>
</dbReference>
<evidence type="ECO:0000256" key="13">
    <source>
        <dbReference type="ARBA" id="ARBA00023316"/>
    </source>
</evidence>
<keyword evidence="10 16" id="KW-0472">Membrane</keyword>
<comment type="subcellular location">
    <subcellularLocation>
        <location evidence="2">Membrane</location>
        <topology evidence="2">Multi-pass membrane protein</topology>
    </subcellularLocation>
</comment>
<keyword evidence="14" id="KW-0624">Polysaccharide degradation</keyword>
<keyword evidence="9 16" id="KW-1133">Transmembrane helix</keyword>
<feature type="transmembrane region" description="Helical" evidence="16">
    <location>
        <begin position="2446"/>
        <end position="2465"/>
    </location>
</feature>
<feature type="transmembrane region" description="Helical" evidence="16">
    <location>
        <begin position="2757"/>
        <end position="2780"/>
    </location>
</feature>
<feature type="transmembrane region" description="Helical" evidence="16">
    <location>
        <begin position="2471"/>
        <end position="2491"/>
    </location>
</feature>
<dbReference type="GO" id="GO:0016409">
    <property type="term" value="F:palmitoyltransferase activity"/>
    <property type="evidence" value="ECO:0007669"/>
    <property type="project" value="InterPro"/>
</dbReference>
<feature type="domain" description="Palmitoyltransferase DHHC" evidence="18">
    <location>
        <begin position="2726"/>
        <end position="2786"/>
    </location>
</feature>
<dbReference type="Pfam" id="PF17652">
    <property type="entry name" value="Glyco_hydro81C"/>
    <property type="match status" value="1"/>
</dbReference>
<keyword evidence="12" id="KW-0326">Glycosidase</keyword>
<dbReference type="InterPro" id="IPR031155">
    <property type="entry name" value="DUR"/>
</dbReference>
<feature type="transmembrane region" description="Helical" evidence="16">
    <location>
        <begin position="2498"/>
        <end position="2519"/>
    </location>
</feature>
<dbReference type="PANTHER" id="PTHR46154:SF4">
    <property type="entry name" value="UREA ACTIVE TRANSPORTER"/>
    <property type="match status" value="1"/>
</dbReference>
<feature type="region of interest" description="Disordered" evidence="15">
    <location>
        <begin position="170"/>
        <end position="201"/>
    </location>
</feature>
<evidence type="ECO:0000259" key="17">
    <source>
        <dbReference type="Pfam" id="PF00078"/>
    </source>
</evidence>
<dbReference type="Gene3D" id="1.20.1730.10">
    <property type="entry name" value="Sodium/glucose cotransporter"/>
    <property type="match status" value="1"/>
</dbReference>
<dbReference type="GO" id="GO:0000272">
    <property type="term" value="P:polysaccharide catabolic process"/>
    <property type="evidence" value="ECO:0007669"/>
    <property type="project" value="UniProtKB-KW"/>
</dbReference>
<dbReference type="InterPro" id="IPR038377">
    <property type="entry name" value="Na/Glc_symporter_sf"/>
</dbReference>
<keyword evidence="13" id="KW-0961">Cell wall biogenesis/degradation</keyword>
<comment type="similarity">
    <text evidence="3">Belongs to the sodium:solute symporter (SSF) (TC 2.A.21) family.</text>
</comment>
<evidence type="ECO:0000256" key="14">
    <source>
        <dbReference type="ARBA" id="ARBA00023326"/>
    </source>
</evidence>
<feature type="transmembrane region" description="Helical" evidence="16">
    <location>
        <begin position="1939"/>
        <end position="1961"/>
    </location>
</feature>
<feature type="transmembrane region" description="Helical" evidence="16">
    <location>
        <begin position="1988"/>
        <end position="2009"/>
    </location>
</feature>
<sequence>MWPLLFLAVAAGYREDVALELDTDTEVSRAIRHHDQLRNAASLASHEQGTAHAFSELHFSEMAELISDFSSPVWTATAENIASSMLHEQRLKAGFPNGLHDVQPNSVLQLGDETNLTDEEAIDRVIRHGVLSERQRQALAREHLTVQRAIAKVLQLDYVGGHGGSFAQNLQGHRHGHHHRHKRGRAKASSAPPEGPSDAGECLAQVGTGLDKDELKAVLQKKETTANIGLDVVNKMEKTLKQTVTEGVTNASQALYNFVTKRLVWTIAVKAFPTPWAWPSILFGCGPLYQCTKELLVIVEPLRQLIWKTVAAMAKLVNWMLNTFTSYFGGETKQVAEPNADLEPNLHHLFSDTEILGLDCIKCSARLAAGITVDAIPPLAVSVLTNSATITEIVGSENNVVKQCYGTCLKKQMQVLNRIITGGGNADTDQYFKRGNCNQHAVGMCLVLEKTRECKMEVLADGTLRTEATFKEGADAQRNVCNALKGVHLHLIRDEERGIICPENKHKGSKMDLGHACHKVMDELMLYNQMCESHEEEQGWTSWAMSVGTVPQYKDEKPINSWDDAKHKCLELFGCTSLLTKPDKPDVQRGLEAFKNVLREILDSAPRDFERDQIMKTVDEWRSKSMAGADAFEIVAQEWVAHESEEERMAWVRDDENLKKIFEQDIWRDHCFAFGKPMTTEFDSLYKNYAKPDMAFFDALTREMGLTEWGSSKCAIPTSGTSRTPALAYLFMSVLLLRRLTVDATAKQAAPAYERLSAPLPRGHLQRGREAFARQHQFQQRSKELRKLSRQGCALSPMLYSLYTIHLIERVAARTSEAWAREFFTAFADDKHLAWRIERVEDLEFVCRCVRITFELLEQDGMRVNPAKSKLVMALRGSAAKRWIRKHSARVQNELHIDLGTPQCPLRVPKAASMVYLGVVASYQGYEMQTAKHRLQAAASNRHRLLKILNNKVLTVHERVRLYVACVRSSLLYGVHATGQTAATVRLLDTYDARALRAISKSPAHITKVAPQQEGRTMDVDEGQRAAIAQAEAREIFGGGAPTAPTAANPAVAAAPAATAEPEGNQAKDWANWGQEQDSRDPKYPRKENKGGWGGKGSWPTWGQYKRKDPSGEKGETPSLDPATQYLIQAMTKLTLRHESELALLRQETGYILFIDTAPYSCLDSLKLAATKWQELYVDNKVTCSLRLALMLGLIQTLRTKLEELLRDDALLQRYKNCGWISDGANALTPMWHYFEWNPKEKKEFQASTPPLSHPIIMATLDEIEHALPEPGVLLKFRSTKPITDDIPQDVLPFLITVGLRSENANKVFQGLRRLSGNAVMKVLGGRLRPERGQRQPLAKQVEDAYKGTSYCEWNRTLTWEKKWACEYLQHVLQLAKPQAYHGTWESRQLLFVGGSATGLCNGSSGELVLHRLADPGSIADCGLRAKDAVLQLLWPVHVPLLDEEVRDALDSATQTPFRDLRGLPKPIVRVVTKPVVLHFELYPLNPAAERLPLPTSGVLREALEEAGEFELPENVKLGPSRLLVLLIVLTEARLVTIAAEMGKSDEADARFREEDVGRPADDLRGVADKEPVSEQGGSTPFIYDRSWGGYNFGNGYYNDHHFHYGYWIYTTVLAKFRPEWEKKWREPVLALIRDYANPSSADKKFPVVRHKDWFLCFSWAGGIKFEPLGRNQESVSEAINSPRLIKTFSLHGCYYALAVYGTVLANRGDEMGIQLRQLGRLLMAMEVHGGDTYWQLELHLQKHEIFSMFSYEWVMQHFLSYKESCESDPGCKKLGWSWLVCMQQAVVNVSDAFECLHRLDDETFSMRNAAAGGNSLTNSLCLKASLGTFRGRDPLAAHSAAAGAAAPSPNCGARKGLGSSKGLAVDPGVALAIRPPPNCTSEVDEEDGSLENLASRWRLEASCTLKDLPPLPPPKKCDMLLPPGVKSFGLQQSTGGTFYVSFQIFCLVGVVQMGFLRVLFLPRGTHGLALTILPRFLGQMLTADQRFLYLTAIYTEAVIAVVCLLFILCGDPGASQRKVIPRTKENCFPLPAEDNPPLPKESGYAILLGFGAFFSVVTTVLVYLDKHANGTAHTSEFFNTAGRSVNTGLTASVIVSQWTWPATLLQSCNVAWQYGVSGPFWYASGATIQVVFFGMLAIEVKRRARTAHTVCEMVLARWGKRAHLTFLFFALLANVLVTSMLLMCGAAAVTALTGVDTNLASFLIPWGVILYAAAGGLKATFMASYLHTAIIFLILVSCVYTVYVKHFSCDSIYESLKQVSSYSTARCEQIFHNGSHTFFEPGRYACGPVAENDHGSYLTMKSTGGTKFGVINIIGNFGTVFVDQSFWQSAIAAKPASAHKGYLLGGLAWFTIPFAFAMSLGLCAVALQLPISSAEAAAGLVPPAVATHLFGSFGSVMISVMLFMAITSTGSAEGIAVSSLVTYDIYKTYINPKCTGKQVLRISQAVVVIFGLLMGGLGVAFNCIGLNLSWLYLFMGNVIGSAVVPLWNLLMWKDANATGAVVAVWGGMILALATWLMACQAEFGEITIENLGELNPNLAGNLMALASSALIHFGFSMKNPQNYDFESMGKIEEMLEQDMSGLDEQDYTPEFLDAAQSWIQNRGIAFSILMVFIWPMLSVPTGVFGKGYFAFWVFISIAWSFLAAFVIIVLPIHESWDSICRVGSFLVGRGVAEKIRRGESLESMENVDDGDRSFCVRCLVWRPKRQVPMLSSRVVRRAAVITAGRTCNRCVRYFDHHCGVFGRCIAGTCCSGNMPFFLLIIFMSFVGTGTTLACLATSLSNRIASLRATTTAVPGAPKGLILKDLQAPENERKSVEFRNWQEWLSRFGFSGDLCSSREVHVVAGVLGGAAVVRAGVVGASDFAWKARGSTPAGEGRPIFPGP</sequence>
<dbReference type="GO" id="GO:0052861">
    <property type="term" value="F:endo-1,3(4)-beta-glucanase activity"/>
    <property type="evidence" value="ECO:0007669"/>
    <property type="project" value="InterPro"/>
</dbReference>
<dbReference type="EMBL" id="LSRX01000403">
    <property type="protein sequence ID" value="OLP98249.1"/>
    <property type="molecule type" value="Genomic_DNA"/>
</dbReference>
<evidence type="ECO:0000256" key="11">
    <source>
        <dbReference type="ARBA" id="ARBA00023277"/>
    </source>
</evidence>
<evidence type="ECO:0000256" key="16">
    <source>
        <dbReference type="SAM" id="Phobius"/>
    </source>
</evidence>
<dbReference type="InterPro" id="IPR001734">
    <property type="entry name" value="Na/solute_symporter"/>
</dbReference>
<feature type="compositionally biased region" description="Basic residues" evidence="15">
    <location>
        <begin position="172"/>
        <end position="186"/>
    </location>
</feature>
<dbReference type="Pfam" id="PF01529">
    <property type="entry name" value="DHHC"/>
    <property type="match status" value="1"/>
</dbReference>
<evidence type="ECO:0000256" key="6">
    <source>
        <dbReference type="ARBA" id="ARBA00022448"/>
    </source>
</evidence>
<keyword evidence="8" id="KW-0378">Hydrolase</keyword>
<evidence type="ECO:0000256" key="10">
    <source>
        <dbReference type="ARBA" id="ARBA00023136"/>
    </source>
</evidence>
<dbReference type="Pfam" id="PF00078">
    <property type="entry name" value="RVT_1"/>
    <property type="match status" value="1"/>
</dbReference>
<evidence type="ECO:0000313" key="21">
    <source>
        <dbReference type="Proteomes" id="UP000186817"/>
    </source>
</evidence>
<dbReference type="GO" id="GO:0015204">
    <property type="term" value="F:urea transmembrane transporter activity"/>
    <property type="evidence" value="ECO:0007669"/>
    <property type="project" value="InterPro"/>
</dbReference>
<feature type="transmembrane region" description="Helical" evidence="16">
    <location>
        <begin position="2225"/>
        <end position="2244"/>
    </location>
</feature>
<dbReference type="InterPro" id="IPR005200">
    <property type="entry name" value="Endo-beta-glucanase"/>
</dbReference>
<evidence type="ECO:0000259" key="18">
    <source>
        <dbReference type="Pfam" id="PF01529"/>
    </source>
</evidence>
<reference evidence="20 21" key="1">
    <citation type="submission" date="2016-02" db="EMBL/GenBank/DDBJ databases">
        <title>Genome analysis of coral dinoflagellate symbionts highlights evolutionary adaptations to a symbiotic lifestyle.</title>
        <authorList>
            <person name="Aranda M."/>
            <person name="Li Y."/>
            <person name="Liew Y.J."/>
            <person name="Baumgarten S."/>
            <person name="Simakov O."/>
            <person name="Wilson M."/>
            <person name="Piel J."/>
            <person name="Ashoor H."/>
            <person name="Bougouffa S."/>
            <person name="Bajic V.B."/>
            <person name="Ryu T."/>
            <person name="Ravasi T."/>
            <person name="Bayer T."/>
            <person name="Micklem G."/>
            <person name="Kim H."/>
            <person name="Bhak J."/>
            <person name="Lajeunesse T.C."/>
            <person name="Voolstra C.R."/>
        </authorList>
    </citation>
    <scope>NUCLEOTIDE SEQUENCE [LARGE SCALE GENOMIC DNA]</scope>
    <source>
        <strain evidence="20 21">CCMP2467</strain>
    </source>
</reference>
<keyword evidence="6" id="KW-0813">Transport</keyword>
<dbReference type="CDD" id="cd11476">
    <property type="entry name" value="SLC5sbd_DUR3"/>
    <property type="match status" value="1"/>
</dbReference>
<feature type="transmembrane region" description="Helical" evidence="16">
    <location>
        <begin position="2121"/>
        <end position="2139"/>
    </location>
</feature>
<evidence type="ECO:0000256" key="15">
    <source>
        <dbReference type="SAM" id="MobiDB-lite"/>
    </source>
</evidence>
<protein>
    <recommendedName>
        <fullName evidence="5">glucan endo-1,3-beta-D-glucosidase</fullName>
        <ecNumber evidence="5">3.2.1.39</ecNumber>
    </recommendedName>
</protein>
<evidence type="ECO:0000256" key="1">
    <source>
        <dbReference type="ARBA" id="ARBA00000382"/>
    </source>
</evidence>
<keyword evidence="21" id="KW-1185">Reference proteome</keyword>
<feature type="domain" description="Reverse transcriptase" evidence="17">
    <location>
        <begin position="781"/>
        <end position="919"/>
    </location>
</feature>
<evidence type="ECO:0000256" key="8">
    <source>
        <dbReference type="ARBA" id="ARBA00022801"/>
    </source>
</evidence>
<evidence type="ECO:0000256" key="12">
    <source>
        <dbReference type="ARBA" id="ARBA00023295"/>
    </source>
</evidence>
<dbReference type="Pfam" id="PF00474">
    <property type="entry name" value="SSF"/>
    <property type="match status" value="1"/>
</dbReference>
<dbReference type="GO" id="GO:0005886">
    <property type="term" value="C:plasma membrane"/>
    <property type="evidence" value="ECO:0007669"/>
    <property type="project" value="TreeGrafter"/>
</dbReference>
<keyword evidence="7 16" id="KW-0812">Transmembrane</keyword>
<evidence type="ECO:0000259" key="19">
    <source>
        <dbReference type="Pfam" id="PF17652"/>
    </source>
</evidence>
<proteinExistence type="inferred from homology"/>
<feature type="region of interest" description="Disordered" evidence="15">
    <location>
        <begin position="1038"/>
        <end position="1122"/>
    </location>
</feature>
<feature type="transmembrane region" description="Helical" evidence="16">
    <location>
        <begin position="2343"/>
        <end position="2368"/>
    </location>
</feature>
<dbReference type="Proteomes" id="UP000186817">
    <property type="component" value="Unassembled WGS sequence"/>
</dbReference>
<dbReference type="PROSITE" id="PS50283">
    <property type="entry name" value="NA_SOLUT_SYMP_3"/>
    <property type="match status" value="1"/>
</dbReference>
<evidence type="ECO:0000256" key="9">
    <source>
        <dbReference type="ARBA" id="ARBA00022989"/>
    </source>
</evidence>
<dbReference type="EC" id="3.2.1.39" evidence="5"/>
<feature type="transmembrane region" description="Helical" evidence="16">
    <location>
        <begin position="2167"/>
        <end position="2194"/>
    </location>
</feature>
<feature type="transmembrane region" description="Helical" evidence="16">
    <location>
        <begin position="2605"/>
        <end position="2624"/>
    </location>
</feature>
<keyword evidence="11" id="KW-0119">Carbohydrate metabolism</keyword>
<evidence type="ECO:0000256" key="3">
    <source>
        <dbReference type="ARBA" id="ARBA00006434"/>
    </source>
</evidence>
<dbReference type="PROSITE" id="PS50216">
    <property type="entry name" value="DHHC"/>
    <property type="match status" value="1"/>
</dbReference>
<feature type="transmembrane region" description="Helical" evidence="16">
    <location>
        <begin position="2305"/>
        <end position="2323"/>
    </location>
</feature>
<dbReference type="InterPro" id="IPR000477">
    <property type="entry name" value="RT_dom"/>
</dbReference>
<feature type="compositionally biased region" description="Basic and acidic residues" evidence="15">
    <location>
        <begin position="1106"/>
        <end position="1116"/>
    </location>
</feature>
<feature type="transmembrane region" description="Helical" evidence="16">
    <location>
        <begin position="2200"/>
        <end position="2218"/>
    </location>
</feature>
<comment type="caution">
    <text evidence="20">The sequence shown here is derived from an EMBL/GenBank/DDBJ whole genome shotgun (WGS) entry which is preliminary data.</text>
</comment>
<feature type="compositionally biased region" description="Low complexity" evidence="15">
    <location>
        <begin position="1042"/>
        <end position="1060"/>
    </location>
</feature>
<feature type="transmembrane region" description="Helical" evidence="16">
    <location>
        <begin position="2539"/>
        <end position="2556"/>
    </location>
</feature>
<organism evidence="20 21">
    <name type="scientific">Symbiodinium microadriaticum</name>
    <name type="common">Dinoflagellate</name>
    <name type="synonym">Zooxanthella microadriatica</name>
    <dbReference type="NCBI Taxonomy" id="2951"/>
    <lineage>
        <taxon>Eukaryota</taxon>
        <taxon>Sar</taxon>
        <taxon>Alveolata</taxon>
        <taxon>Dinophyceae</taxon>
        <taxon>Suessiales</taxon>
        <taxon>Symbiodiniaceae</taxon>
        <taxon>Symbiodinium</taxon>
    </lineage>
</organism>
<comment type="similarity">
    <text evidence="4">Belongs to the glycosyl hydrolase 81 family.</text>
</comment>
<evidence type="ECO:0000256" key="7">
    <source>
        <dbReference type="ARBA" id="ARBA00022692"/>
    </source>
</evidence>
<evidence type="ECO:0000256" key="5">
    <source>
        <dbReference type="ARBA" id="ARBA00012780"/>
    </source>
</evidence>
<dbReference type="InterPro" id="IPR001594">
    <property type="entry name" value="Palmitoyltrfase_DHHC"/>
</dbReference>
<feature type="compositionally biased region" description="Basic and acidic residues" evidence="15">
    <location>
        <begin position="1077"/>
        <end position="1090"/>
    </location>
</feature>
<feature type="transmembrane region" description="Helical" evidence="16">
    <location>
        <begin position="2045"/>
        <end position="2065"/>
    </location>
</feature>
<dbReference type="PANTHER" id="PTHR46154">
    <property type="match status" value="1"/>
</dbReference>
<evidence type="ECO:0000256" key="2">
    <source>
        <dbReference type="ARBA" id="ARBA00004141"/>
    </source>
</evidence>
<accession>A0A1Q9DSV0</accession>
<dbReference type="OrthoDB" id="412852at2759"/>
<feature type="transmembrane region" description="Helical" evidence="16">
    <location>
        <begin position="2630"/>
        <end position="2653"/>
    </location>
</feature>
<feature type="transmembrane region" description="Helical" evidence="16">
    <location>
        <begin position="2388"/>
        <end position="2407"/>
    </location>
</feature>
<gene>
    <name evidence="20" type="primary">DUR3</name>
    <name evidence="20" type="ORF">AK812_SmicGene19324</name>
</gene>
<dbReference type="PROSITE" id="PS52008">
    <property type="entry name" value="GH81"/>
    <property type="match status" value="1"/>
</dbReference>